<name>E0VJ03_PEDHC</name>
<dbReference type="Pfam" id="PF00501">
    <property type="entry name" value="AMP-binding"/>
    <property type="match status" value="1"/>
</dbReference>
<dbReference type="InterPro" id="IPR025110">
    <property type="entry name" value="AMP-bd_C"/>
</dbReference>
<evidence type="ECO:0000256" key="1">
    <source>
        <dbReference type="ARBA" id="ARBA00006432"/>
    </source>
</evidence>
<dbReference type="RefSeq" id="XP_002426097.1">
    <property type="nucleotide sequence ID" value="XM_002426052.1"/>
</dbReference>
<dbReference type="FunFam" id="3.30.300.30:FF:000008">
    <property type="entry name" value="2,3-dihydroxybenzoate-AMP ligase"/>
    <property type="match status" value="1"/>
</dbReference>
<dbReference type="Gene3D" id="3.30.300.30">
    <property type="match status" value="1"/>
</dbReference>
<dbReference type="PANTHER" id="PTHR43201:SF5">
    <property type="entry name" value="MEDIUM-CHAIN ACYL-COA LIGASE ACSF2, MITOCHONDRIAL"/>
    <property type="match status" value="1"/>
</dbReference>
<proteinExistence type="inferred from homology"/>
<dbReference type="PROSITE" id="PS00455">
    <property type="entry name" value="AMP_BINDING"/>
    <property type="match status" value="1"/>
</dbReference>
<dbReference type="GO" id="GO:0006631">
    <property type="term" value="P:fatty acid metabolic process"/>
    <property type="evidence" value="ECO:0007669"/>
    <property type="project" value="TreeGrafter"/>
</dbReference>
<dbReference type="VEuPathDB" id="VectorBase:PHUM236360"/>
<dbReference type="Pfam" id="PF13193">
    <property type="entry name" value="AMP-binding_C"/>
    <property type="match status" value="1"/>
</dbReference>
<dbReference type="InterPro" id="IPR000873">
    <property type="entry name" value="AMP-dep_synth/lig_dom"/>
</dbReference>
<comment type="catalytic activity">
    <reaction evidence="7">
        <text>a medium-chain fatty acid + ATP + CoA = a medium-chain fatty acyl-CoA + AMP + diphosphate</text>
        <dbReference type="Rhea" id="RHEA:48340"/>
        <dbReference type="ChEBI" id="CHEBI:30616"/>
        <dbReference type="ChEBI" id="CHEBI:33019"/>
        <dbReference type="ChEBI" id="CHEBI:57287"/>
        <dbReference type="ChEBI" id="CHEBI:59558"/>
        <dbReference type="ChEBI" id="CHEBI:90546"/>
        <dbReference type="ChEBI" id="CHEBI:456215"/>
        <dbReference type="EC" id="6.2.1.2"/>
    </reaction>
</comment>
<keyword evidence="12" id="KW-1185">Reference proteome</keyword>
<dbReference type="PANTHER" id="PTHR43201">
    <property type="entry name" value="ACYL-COA SYNTHETASE"/>
    <property type="match status" value="1"/>
</dbReference>
<evidence type="ECO:0000313" key="12">
    <source>
        <dbReference type="Proteomes" id="UP000009046"/>
    </source>
</evidence>
<evidence type="ECO:0000256" key="5">
    <source>
        <dbReference type="ARBA" id="ARBA00039638"/>
    </source>
</evidence>
<dbReference type="Gene3D" id="3.40.50.12780">
    <property type="entry name" value="N-terminal domain of ligase-like"/>
    <property type="match status" value="1"/>
</dbReference>
<comment type="similarity">
    <text evidence="1">Belongs to the ATP-dependent AMP-binding enzyme family.</text>
</comment>
<accession>E0VJ03</accession>
<dbReference type="HOGENOM" id="CLU_000022_59_7_1"/>
<evidence type="ECO:0000256" key="2">
    <source>
        <dbReference type="ARBA" id="ARBA00022598"/>
    </source>
</evidence>
<evidence type="ECO:0000259" key="8">
    <source>
        <dbReference type="Pfam" id="PF00501"/>
    </source>
</evidence>
<dbReference type="SUPFAM" id="SSF56801">
    <property type="entry name" value="Acetyl-CoA synthetase-like"/>
    <property type="match status" value="1"/>
</dbReference>
<evidence type="ECO:0000256" key="7">
    <source>
        <dbReference type="ARBA" id="ARBA00048277"/>
    </source>
</evidence>
<evidence type="ECO:0000256" key="3">
    <source>
        <dbReference type="ARBA" id="ARBA00037247"/>
    </source>
</evidence>
<feature type="domain" description="AMP-dependent synthetase/ligase" evidence="8">
    <location>
        <begin position="47"/>
        <end position="437"/>
    </location>
</feature>
<dbReference type="AlphaFoldDB" id="E0VJ03"/>
<protein>
    <recommendedName>
        <fullName evidence="5">Medium-chain acyl-CoA ligase ACSF2, mitochondrial</fullName>
        <ecNumber evidence="4">6.2.1.2</ecNumber>
    </recommendedName>
</protein>
<dbReference type="GO" id="GO:0031956">
    <property type="term" value="F:medium-chain fatty acid-CoA ligase activity"/>
    <property type="evidence" value="ECO:0007669"/>
    <property type="project" value="UniProtKB-EC"/>
</dbReference>
<keyword evidence="2 10" id="KW-0436">Ligase</keyword>
<dbReference type="eggNOG" id="KOG1177">
    <property type="taxonomic scope" value="Eukaryota"/>
</dbReference>
<dbReference type="EnsemblMetazoa" id="PHUM236360-RA">
    <property type="protein sequence ID" value="PHUM236360-PA"/>
    <property type="gene ID" value="PHUM236360"/>
</dbReference>
<dbReference type="CTD" id="8230373"/>
<comment type="function">
    <text evidence="3">Acyl-CoA synthases catalyze the initial reaction in fatty acid metabolism, by forming a thioester with CoA. Has some preference toward medium-chain substrates. Plays a role in adipocyte differentiation.</text>
</comment>
<dbReference type="InterPro" id="IPR042099">
    <property type="entry name" value="ANL_N_sf"/>
</dbReference>
<dbReference type="GeneID" id="8230373"/>
<feature type="domain" description="AMP-binding enzyme C-terminal" evidence="9">
    <location>
        <begin position="489"/>
        <end position="563"/>
    </location>
</feature>
<dbReference type="FunCoup" id="E0VJ03">
    <property type="interactions" value="368"/>
</dbReference>
<dbReference type="KEGG" id="phu:Phum_PHUM236360"/>
<dbReference type="OMA" id="ICCRGYN"/>
<reference evidence="11" key="3">
    <citation type="submission" date="2020-05" db="UniProtKB">
        <authorList>
            <consortium name="EnsemblMetazoa"/>
        </authorList>
    </citation>
    <scope>IDENTIFICATION</scope>
    <source>
        <strain evidence="11">USDA</strain>
    </source>
</reference>
<comment type="catalytic activity">
    <reaction evidence="6">
        <text>octanoate + ATP + CoA = octanoyl-CoA + AMP + diphosphate</text>
        <dbReference type="Rhea" id="RHEA:33631"/>
        <dbReference type="ChEBI" id="CHEBI:25646"/>
        <dbReference type="ChEBI" id="CHEBI:30616"/>
        <dbReference type="ChEBI" id="CHEBI:33019"/>
        <dbReference type="ChEBI" id="CHEBI:57287"/>
        <dbReference type="ChEBI" id="CHEBI:57386"/>
        <dbReference type="ChEBI" id="CHEBI:456215"/>
    </reaction>
</comment>
<evidence type="ECO:0000313" key="10">
    <source>
        <dbReference type="EMBL" id="EEB13359.1"/>
    </source>
</evidence>
<dbReference type="InterPro" id="IPR045851">
    <property type="entry name" value="AMP-bd_C_sf"/>
</dbReference>
<dbReference type="Proteomes" id="UP000009046">
    <property type="component" value="Unassembled WGS sequence"/>
</dbReference>
<reference evidence="10" key="1">
    <citation type="submission" date="2007-04" db="EMBL/GenBank/DDBJ databases">
        <title>Annotation of Pediculus humanus corporis strain USDA.</title>
        <authorList>
            <person name="Kirkness E."/>
            <person name="Hannick L."/>
            <person name="Hass B."/>
            <person name="Bruggner R."/>
            <person name="Lawson D."/>
            <person name="Bidwell S."/>
            <person name="Joardar V."/>
            <person name="Caler E."/>
            <person name="Walenz B."/>
            <person name="Inman J."/>
            <person name="Schobel S."/>
            <person name="Galinsky K."/>
            <person name="Amedeo P."/>
            <person name="Strausberg R."/>
        </authorList>
    </citation>
    <scope>NUCLEOTIDE SEQUENCE</scope>
    <source>
        <strain evidence="10">USDA</strain>
    </source>
</reference>
<reference evidence="10" key="2">
    <citation type="submission" date="2007-04" db="EMBL/GenBank/DDBJ databases">
        <title>The genome of the human body louse.</title>
        <authorList>
            <consortium name="The Human Body Louse Genome Consortium"/>
            <person name="Kirkness E."/>
            <person name="Walenz B."/>
            <person name="Hass B."/>
            <person name="Bruggner R."/>
            <person name="Strausberg R."/>
        </authorList>
    </citation>
    <scope>NUCLEOTIDE SEQUENCE</scope>
    <source>
        <strain evidence="10">USDA</strain>
    </source>
</reference>
<evidence type="ECO:0000259" key="9">
    <source>
        <dbReference type="Pfam" id="PF13193"/>
    </source>
</evidence>
<evidence type="ECO:0000256" key="4">
    <source>
        <dbReference type="ARBA" id="ARBA00039009"/>
    </source>
</evidence>
<sequence length="582" mass="65195">MFCYKLFVKNSFVNSPKLKDKTVKLISYKHIGGNTPLIYKTVGDVLDKTAEKYGDRTAIVSCYQNKRITYQEVKEQAEAFACGLLETGVVPGDRVGIWSQNSAEWYIISFACAKAGFISVYLNPAYRSEELKHCLRAVGVKVLIAADSFKNLNYFDILRKIDSNFLNGEAGQLKSDVLPELKSIVNISDSSISSFYSFNDIVKKCTGNAKDELRKISKSLGPEEPVNIQFTSGTTGSPKGAVLSHFNIVNNSYCISRRQEFHEKHHIVCFMGPLFHALGSVVAMLGCVHEGLTLVIPTTAFSPTKAVEAIVQEKCTVLVGTPTMFIDVVKIVKQKELKIDTVELAISGGAYTSTVLFSDMIEYFKVKRVSSVYGLTETGPVSFMSQVNDDREKQLTTVGCLMEHVEAKVVDDNGKTLPWNTPGELWVRGYNIMKGYWSLKEKTKETITPERWLKTGDQFVLLENGYGKIVGRKKDLIIRGGENIYPADIEEFLSTHPDILEAQVVGLPDPRLGEQVCACIRLKPNSFLTEEEVKEFCKGKIADFKIPYYVWFVDKFPITPSAKVQKYKLQQDAIKHFKLESN</sequence>
<dbReference type="InterPro" id="IPR020845">
    <property type="entry name" value="AMP-binding_CS"/>
</dbReference>
<evidence type="ECO:0000313" key="11">
    <source>
        <dbReference type="EnsemblMetazoa" id="PHUM236360-PA"/>
    </source>
</evidence>
<dbReference type="OrthoDB" id="10253115at2759"/>
<dbReference type="EMBL" id="DS235216">
    <property type="protein sequence ID" value="EEB13359.1"/>
    <property type="molecule type" value="Genomic_DNA"/>
</dbReference>
<dbReference type="EC" id="6.2.1.2" evidence="4"/>
<gene>
    <name evidence="11" type="primary">8230373</name>
    <name evidence="10" type="ORF">Phum_PHUM236360</name>
</gene>
<dbReference type="STRING" id="121224.E0VJ03"/>
<evidence type="ECO:0000256" key="6">
    <source>
        <dbReference type="ARBA" id="ARBA00047319"/>
    </source>
</evidence>
<dbReference type="FunFam" id="3.40.50.12780:FF:000003">
    <property type="entry name" value="Long-chain-fatty-acid--CoA ligase FadD"/>
    <property type="match status" value="1"/>
</dbReference>
<organism>
    <name type="scientific">Pediculus humanus subsp. corporis</name>
    <name type="common">Body louse</name>
    <dbReference type="NCBI Taxonomy" id="121224"/>
    <lineage>
        <taxon>Eukaryota</taxon>
        <taxon>Metazoa</taxon>
        <taxon>Ecdysozoa</taxon>
        <taxon>Arthropoda</taxon>
        <taxon>Hexapoda</taxon>
        <taxon>Insecta</taxon>
        <taxon>Pterygota</taxon>
        <taxon>Neoptera</taxon>
        <taxon>Paraneoptera</taxon>
        <taxon>Psocodea</taxon>
        <taxon>Troctomorpha</taxon>
        <taxon>Phthiraptera</taxon>
        <taxon>Anoplura</taxon>
        <taxon>Pediculidae</taxon>
        <taxon>Pediculus</taxon>
    </lineage>
</organism>
<dbReference type="InParanoid" id="E0VJ03"/>
<dbReference type="EMBL" id="AAZO01002742">
    <property type="status" value="NOT_ANNOTATED_CDS"/>
    <property type="molecule type" value="Genomic_DNA"/>
</dbReference>